<comment type="caution">
    <text evidence="3">The sequence shown here is derived from an EMBL/GenBank/DDBJ whole genome shotgun (WGS) entry which is preliminary data.</text>
</comment>
<evidence type="ECO:0000313" key="3">
    <source>
        <dbReference type="EMBL" id="GCF94032.1"/>
    </source>
</evidence>
<evidence type="ECO:0000259" key="2">
    <source>
        <dbReference type="Pfam" id="PF25164"/>
    </source>
</evidence>
<feature type="domain" description="Competence protein CoiA nuclease-like" evidence="1">
    <location>
        <begin position="59"/>
        <end position="170"/>
    </location>
</feature>
<dbReference type="Pfam" id="PF06054">
    <property type="entry name" value="CoiA_nuc"/>
    <property type="match status" value="1"/>
</dbReference>
<sequence>MMFAYDDNRQLISAETAKSKIQHYCPDCAEPVQLKQGSIRIAHFAHLRENSCQGLSESESQEHLGLKKLFFKAGKIFDEAWEIEHPIQRLSQRPDLLLEELAVEIQCSTIKLSRLAERMDGYRKAGFQDWWLLGTKLWPKKSWTALHKYICSYHPQKGIYIWMIDAQKIYLRYQIKKMEGEVSFLERTWRLGSTAPTKIFYSVPLTVKKIRYQEIMVTRQRHSLEKGIVRADLQLRPVQQFFYEQRQHILHLPHWFYLPSEFGFLLGEDILVFRYLFARHKGDPKDIISGFVNYRKAADHFWQFPRISKSEIIKALYRETTQLSRIKIFRK</sequence>
<accession>A0A4P5PEH5</accession>
<protein>
    <submittedName>
        <fullName evidence="3">Competence protein CoiA</fullName>
    </submittedName>
</protein>
<reference evidence="4" key="1">
    <citation type="submission" date="2019-02" db="EMBL/GenBank/DDBJ databases">
        <title>Draft genome sequence of Enterococcus sp. Gos25-1.</title>
        <authorList>
            <person name="Tanaka N."/>
            <person name="Shiwa Y."/>
            <person name="Fujita N."/>
        </authorList>
    </citation>
    <scope>NUCLEOTIDE SEQUENCE [LARGE SCALE GENOMIC DNA]</scope>
    <source>
        <strain evidence="4">Gos25-1</strain>
    </source>
</reference>
<gene>
    <name evidence="3" type="primary">coiA</name>
    <name evidence="3" type="ORF">NRIC_19230</name>
</gene>
<keyword evidence="4" id="KW-1185">Reference proteome</keyword>
<dbReference type="Proteomes" id="UP000290567">
    <property type="component" value="Unassembled WGS sequence"/>
</dbReference>
<dbReference type="InterPro" id="IPR057253">
    <property type="entry name" value="CoiA-like_N"/>
</dbReference>
<proteinExistence type="predicted"/>
<evidence type="ECO:0000259" key="1">
    <source>
        <dbReference type="Pfam" id="PF06054"/>
    </source>
</evidence>
<dbReference type="Pfam" id="PF25164">
    <property type="entry name" value="CoiA_N"/>
    <property type="match status" value="1"/>
</dbReference>
<organism evidence="3 4">
    <name type="scientific">Enterococcus florum</name>
    <dbReference type="NCBI Taxonomy" id="2480627"/>
    <lineage>
        <taxon>Bacteria</taxon>
        <taxon>Bacillati</taxon>
        <taxon>Bacillota</taxon>
        <taxon>Bacilli</taxon>
        <taxon>Lactobacillales</taxon>
        <taxon>Enterococcaceae</taxon>
        <taxon>Enterococcus</taxon>
    </lineage>
</organism>
<evidence type="ECO:0000313" key="4">
    <source>
        <dbReference type="Proteomes" id="UP000290567"/>
    </source>
</evidence>
<dbReference type="RefSeq" id="WP_175580051.1">
    <property type="nucleotide sequence ID" value="NZ_BJCC01000014.1"/>
</dbReference>
<name>A0A4P5PEH5_9ENTE</name>
<dbReference type="InterPro" id="IPR010330">
    <property type="entry name" value="CoiA_nuc"/>
</dbReference>
<dbReference type="EMBL" id="BJCC01000014">
    <property type="protein sequence ID" value="GCF94032.1"/>
    <property type="molecule type" value="Genomic_DNA"/>
</dbReference>
<feature type="domain" description="Competence protein CoiA-like N-terminal" evidence="2">
    <location>
        <begin position="15"/>
        <end position="53"/>
    </location>
</feature>
<dbReference type="AlphaFoldDB" id="A0A4P5PEH5"/>